<evidence type="ECO:0000256" key="1">
    <source>
        <dbReference type="SAM" id="MobiDB-lite"/>
    </source>
</evidence>
<gene>
    <name evidence="2" type="ORF">ACE1CC_05110</name>
</gene>
<evidence type="ECO:0000313" key="3">
    <source>
        <dbReference type="Proteomes" id="UP001576774"/>
    </source>
</evidence>
<feature type="region of interest" description="Disordered" evidence="1">
    <location>
        <begin position="57"/>
        <end position="93"/>
    </location>
</feature>
<proteinExistence type="predicted"/>
<sequence>MSTNHPKITPIISSIFYLFSLMLLLNTSVTGVLAGEVNPLSKQPELKEDFSEQMLVNQVNRNKDEDDKRENSRGTDDDNDDDNDNDNDDKNDD</sequence>
<reference evidence="2 3" key="1">
    <citation type="submission" date="2024-09" db="EMBL/GenBank/DDBJ databases">
        <title>Floridaenema gen nov. (Aerosakkonemataceae, Aerosakkonematales ord. nov., Cyanobacteria) from benthic tropical and subtropical fresh waters, with the description of four new species.</title>
        <authorList>
            <person name="Moretto J.A."/>
            <person name="Berthold D.E."/>
            <person name="Lefler F.W."/>
            <person name="Huang I.-S."/>
            <person name="Laughinghouse H. IV."/>
        </authorList>
    </citation>
    <scope>NUCLEOTIDE SEQUENCE [LARGE SCALE GENOMIC DNA]</scope>
    <source>
        <strain evidence="2 3">BLCC-F46</strain>
    </source>
</reference>
<name>A0ABV4X1D1_9CYAN</name>
<feature type="compositionally biased region" description="Acidic residues" evidence="1">
    <location>
        <begin position="77"/>
        <end position="93"/>
    </location>
</feature>
<dbReference type="RefSeq" id="WP_413269391.1">
    <property type="nucleotide sequence ID" value="NZ_JBHFNQ010000045.1"/>
</dbReference>
<dbReference type="EMBL" id="JBHFNQ010000045">
    <property type="protein sequence ID" value="MFB2876252.1"/>
    <property type="molecule type" value="Genomic_DNA"/>
</dbReference>
<accession>A0ABV4X1D1</accession>
<feature type="compositionally biased region" description="Basic and acidic residues" evidence="1">
    <location>
        <begin position="61"/>
        <end position="76"/>
    </location>
</feature>
<protein>
    <submittedName>
        <fullName evidence="2">Uncharacterized protein</fullName>
    </submittedName>
</protein>
<evidence type="ECO:0000313" key="2">
    <source>
        <dbReference type="EMBL" id="MFB2876252.1"/>
    </source>
</evidence>
<keyword evidence="3" id="KW-1185">Reference proteome</keyword>
<organism evidence="2 3">
    <name type="scientific">Floridaenema aerugineum BLCC-F46</name>
    <dbReference type="NCBI Taxonomy" id="3153654"/>
    <lineage>
        <taxon>Bacteria</taxon>
        <taxon>Bacillati</taxon>
        <taxon>Cyanobacteriota</taxon>
        <taxon>Cyanophyceae</taxon>
        <taxon>Oscillatoriophycideae</taxon>
        <taxon>Aerosakkonematales</taxon>
        <taxon>Aerosakkonemataceae</taxon>
        <taxon>Floridanema</taxon>
        <taxon>Floridanema aerugineum</taxon>
    </lineage>
</organism>
<comment type="caution">
    <text evidence="2">The sequence shown here is derived from an EMBL/GenBank/DDBJ whole genome shotgun (WGS) entry which is preliminary data.</text>
</comment>
<dbReference type="Proteomes" id="UP001576774">
    <property type="component" value="Unassembled WGS sequence"/>
</dbReference>